<evidence type="ECO:0000313" key="3">
    <source>
        <dbReference type="Proteomes" id="UP000283701"/>
    </source>
</evidence>
<reference evidence="2 3" key="1">
    <citation type="submission" date="2018-08" db="EMBL/GenBank/DDBJ databases">
        <title>A genome reference for cultivated species of the human gut microbiota.</title>
        <authorList>
            <person name="Zou Y."/>
            <person name="Xue W."/>
            <person name="Luo G."/>
        </authorList>
    </citation>
    <scope>NUCLEOTIDE SEQUENCE [LARGE SCALE GENOMIC DNA]</scope>
    <source>
        <strain evidence="2 3">AM23-23AC</strain>
    </source>
</reference>
<dbReference type="Pfam" id="PF04991">
    <property type="entry name" value="LicD"/>
    <property type="match status" value="1"/>
</dbReference>
<dbReference type="InterPro" id="IPR052942">
    <property type="entry name" value="LPS_cholinephosphotransferase"/>
</dbReference>
<protein>
    <submittedName>
        <fullName evidence="2">LicD family protein</fullName>
    </submittedName>
</protein>
<dbReference type="RefSeq" id="WP_118203484.1">
    <property type="nucleotide sequence ID" value="NZ_QRHP01000012.1"/>
</dbReference>
<sequence>MEFKADFFSEEEKFGFIIPKTMKHVWAAEIEILLEVIKICERHGLTYYADWGTLLGAVRHEGFIPWDDDIDIALKRSEYNMLLKYLQEDLSDPFKVLSFYVQDTYDECSICVTNGTQIEIEEERLRRFHGCPYVVGIDIFPLDFLPDNEEERKMQVELYKLILLAIKNMNVIEQDGQGEVMEQMLSEIEKVCGVKLDRNASLRNQLWRLSDSICQLYTEDECSEMTWMPEFCKRPDYTLKKEWYNETVKMKFENIEIKAPKNYAEALTKMFGDYMIPVRGTQEHEYPFYKKQQKELKSLLEKNPGVCLPEGI</sequence>
<evidence type="ECO:0000313" key="2">
    <source>
        <dbReference type="EMBL" id="RHF83266.1"/>
    </source>
</evidence>
<gene>
    <name evidence="2" type="ORF">DW654_11020</name>
</gene>
<name>A0A3R6FKF2_9FIRM</name>
<accession>A0A3R6FKF2</accession>
<dbReference type="GO" id="GO:0009100">
    <property type="term" value="P:glycoprotein metabolic process"/>
    <property type="evidence" value="ECO:0007669"/>
    <property type="project" value="UniProtKB-ARBA"/>
</dbReference>
<feature type="domain" description="LicD/FKTN/FKRP nucleotidyltransferase" evidence="1">
    <location>
        <begin position="40"/>
        <end position="272"/>
    </location>
</feature>
<dbReference type="PANTHER" id="PTHR43404:SF2">
    <property type="entry name" value="LIPOPOLYSACCHARIDE CHOLINEPHOSPHOTRANSFERASE LICD"/>
    <property type="match status" value="1"/>
</dbReference>
<comment type="caution">
    <text evidence="2">The sequence shown here is derived from an EMBL/GenBank/DDBJ whole genome shotgun (WGS) entry which is preliminary data.</text>
</comment>
<dbReference type="PANTHER" id="PTHR43404">
    <property type="entry name" value="LIPOPOLYSACCHARIDE CHOLINEPHOSPHOTRANSFERASE LICD"/>
    <property type="match status" value="1"/>
</dbReference>
<organism evidence="2 3">
    <name type="scientific">Roseburia inulinivorans</name>
    <dbReference type="NCBI Taxonomy" id="360807"/>
    <lineage>
        <taxon>Bacteria</taxon>
        <taxon>Bacillati</taxon>
        <taxon>Bacillota</taxon>
        <taxon>Clostridia</taxon>
        <taxon>Lachnospirales</taxon>
        <taxon>Lachnospiraceae</taxon>
        <taxon>Roseburia</taxon>
    </lineage>
</organism>
<dbReference type="InterPro" id="IPR007074">
    <property type="entry name" value="LicD/FKTN/FKRP_NTP_transf"/>
</dbReference>
<dbReference type="AlphaFoldDB" id="A0A3R6FKF2"/>
<evidence type="ECO:0000259" key="1">
    <source>
        <dbReference type="Pfam" id="PF04991"/>
    </source>
</evidence>
<dbReference type="EMBL" id="QRHP01000012">
    <property type="protein sequence ID" value="RHF83266.1"/>
    <property type="molecule type" value="Genomic_DNA"/>
</dbReference>
<proteinExistence type="predicted"/>
<dbReference type="Proteomes" id="UP000283701">
    <property type="component" value="Unassembled WGS sequence"/>
</dbReference>